<dbReference type="Proteomes" id="UP000681722">
    <property type="component" value="Unassembled WGS sequence"/>
</dbReference>
<accession>A0A814STM4</accession>
<feature type="region of interest" description="Disordered" evidence="2">
    <location>
        <begin position="14"/>
        <end position="46"/>
    </location>
</feature>
<dbReference type="Proteomes" id="UP000663829">
    <property type="component" value="Unassembled WGS sequence"/>
</dbReference>
<sequence length="386" mass="43831">MQLETAEHFQMNRVSDSINYSRADENKQQKHAKNGVSLDNKRKQQQQSEHVQQQQFGLAIYATTIEQLEQLQQFCTANYISINCAHCLITDHLQYSHLQEYVSTACNAGRSEYALALILIGINFTITNNQLEKLVLPVTTTNKKVTNAVRPVLQLLQQHSNESLNHFQERLINYLLSTINHKSSSLYYPELPQFVQLPSGANLTCWHRPSERDLPLLRQLGTTHILTLLGQQEQLNTLINAVKSAGMYSLYCDLDGANQAMLSSKATLTVIHHLLHDDQLYSLLQQSNTKLLVHCAAGVHRTGTIIHLLLRFCAQLTIQQSHLALLQMRRVTAAQVGTHRIELVERFLLPQLQLQIKKQVVHIEDRLAALVVDQNDDETENVSNIV</sequence>
<dbReference type="SUPFAM" id="SSF52799">
    <property type="entry name" value="(Phosphotyrosine protein) phosphatases II"/>
    <property type="match status" value="1"/>
</dbReference>
<dbReference type="PROSITE" id="PS00383">
    <property type="entry name" value="TYR_PHOSPHATASE_1"/>
    <property type="match status" value="1"/>
</dbReference>
<comment type="caution">
    <text evidence="4">The sequence shown here is derived from an EMBL/GenBank/DDBJ whole genome shotgun (WGS) entry which is preliminary data.</text>
</comment>
<reference evidence="4" key="1">
    <citation type="submission" date="2021-02" db="EMBL/GenBank/DDBJ databases">
        <authorList>
            <person name="Nowell W R."/>
        </authorList>
    </citation>
    <scope>NUCLEOTIDE SEQUENCE</scope>
</reference>
<dbReference type="InterPro" id="IPR057023">
    <property type="entry name" value="PTP-SAK"/>
</dbReference>
<dbReference type="GO" id="GO:0016791">
    <property type="term" value="F:phosphatase activity"/>
    <property type="evidence" value="ECO:0007669"/>
    <property type="project" value="UniProtKB-ARBA"/>
</dbReference>
<keyword evidence="1" id="KW-0378">Hydrolase</keyword>
<dbReference type="InterPro" id="IPR016130">
    <property type="entry name" value="Tyr_Pase_AS"/>
</dbReference>
<dbReference type="Gene3D" id="3.90.190.10">
    <property type="entry name" value="Protein tyrosine phosphatase superfamily"/>
    <property type="match status" value="1"/>
</dbReference>
<evidence type="ECO:0000256" key="1">
    <source>
        <dbReference type="ARBA" id="ARBA00022801"/>
    </source>
</evidence>
<dbReference type="OrthoDB" id="270189at2759"/>
<name>A0A814STM4_9BILA</name>
<dbReference type="AlphaFoldDB" id="A0A814STM4"/>
<dbReference type="InterPro" id="IPR000387">
    <property type="entry name" value="Tyr_Pase_dom"/>
</dbReference>
<dbReference type="InterPro" id="IPR029021">
    <property type="entry name" value="Prot-tyrosine_phosphatase-like"/>
</dbReference>
<evidence type="ECO:0000313" key="5">
    <source>
        <dbReference type="EMBL" id="CAF3915257.1"/>
    </source>
</evidence>
<protein>
    <recommendedName>
        <fullName evidence="3">Tyrosine specific protein phosphatases domain-containing protein</fullName>
    </recommendedName>
</protein>
<gene>
    <name evidence="4" type="ORF">GPM918_LOCUS21215</name>
    <name evidence="5" type="ORF">SRO942_LOCUS21213</name>
</gene>
<dbReference type="EMBL" id="CAJOBC010006917">
    <property type="protein sequence ID" value="CAF3915257.1"/>
    <property type="molecule type" value="Genomic_DNA"/>
</dbReference>
<dbReference type="EMBL" id="CAJNOQ010006916">
    <property type="protein sequence ID" value="CAF1151710.1"/>
    <property type="molecule type" value="Genomic_DNA"/>
</dbReference>
<dbReference type="PROSITE" id="PS50056">
    <property type="entry name" value="TYR_PHOSPHATASE_2"/>
    <property type="match status" value="1"/>
</dbReference>
<dbReference type="Pfam" id="PF22784">
    <property type="entry name" value="PTP-SAK"/>
    <property type="match status" value="1"/>
</dbReference>
<proteinExistence type="predicted"/>
<evidence type="ECO:0000313" key="4">
    <source>
        <dbReference type="EMBL" id="CAF1151710.1"/>
    </source>
</evidence>
<feature type="domain" description="Tyrosine specific protein phosphatases" evidence="3">
    <location>
        <begin position="265"/>
        <end position="341"/>
    </location>
</feature>
<evidence type="ECO:0000256" key="2">
    <source>
        <dbReference type="SAM" id="MobiDB-lite"/>
    </source>
</evidence>
<evidence type="ECO:0000313" key="6">
    <source>
        <dbReference type="Proteomes" id="UP000663829"/>
    </source>
</evidence>
<organism evidence="4 6">
    <name type="scientific">Didymodactylos carnosus</name>
    <dbReference type="NCBI Taxonomy" id="1234261"/>
    <lineage>
        <taxon>Eukaryota</taxon>
        <taxon>Metazoa</taxon>
        <taxon>Spiralia</taxon>
        <taxon>Gnathifera</taxon>
        <taxon>Rotifera</taxon>
        <taxon>Eurotatoria</taxon>
        <taxon>Bdelloidea</taxon>
        <taxon>Philodinida</taxon>
        <taxon>Philodinidae</taxon>
        <taxon>Didymodactylos</taxon>
    </lineage>
</organism>
<evidence type="ECO:0000259" key="3">
    <source>
        <dbReference type="PROSITE" id="PS50056"/>
    </source>
</evidence>
<keyword evidence="6" id="KW-1185">Reference proteome</keyword>